<gene>
    <name evidence="1" type="ORF">GCM10011375_01860</name>
</gene>
<reference evidence="1 2" key="1">
    <citation type="journal article" date="2019" name="Int. J. Syst. Evol. Microbiol.">
        <title>The Global Catalogue of Microorganisms (GCM) 10K type strain sequencing project: providing services to taxonomists for standard genome sequencing and annotation.</title>
        <authorList>
            <consortium name="The Broad Institute Genomics Platform"/>
            <consortium name="The Broad Institute Genome Sequencing Center for Infectious Disease"/>
            <person name="Wu L."/>
            <person name="Ma J."/>
        </authorList>
    </citation>
    <scope>NUCLEOTIDE SEQUENCE [LARGE SCALE GENOMIC DNA]</scope>
    <source>
        <strain evidence="1 2">CGMCC 1.12720</strain>
    </source>
</reference>
<keyword evidence="2" id="KW-1185">Reference proteome</keyword>
<evidence type="ECO:0000313" key="1">
    <source>
        <dbReference type="EMBL" id="GGF49976.1"/>
    </source>
</evidence>
<proteinExistence type="predicted"/>
<comment type="caution">
    <text evidence="1">The sequence shown here is derived from an EMBL/GenBank/DDBJ whole genome shotgun (WGS) entry which is preliminary data.</text>
</comment>
<accession>A0ACB5PLE5</accession>
<dbReference type="EMBL" id="BMFN01000001">
    <property type="protein sequence ID" value="GGF49976.1"/>
    <property type="molecule type" value="Genomic_DNA"/>
</dbReference>
<sequence length="1052" mass="112656">MSMVLILTLFRQVSAQDRSISGRVTDRQTGEGLPGVTVLLKGTTNGISTNADGTFTLGVPAAGGSLVFSSIGYTQQEVVIGQGNEVNVALASDTKQLSEVVVTALGIERETRSLGIATQEIKAEQISQKSEPNVLNALQGKVSGVSITNSSGLPGASTNINIRGITSLQGSNQPLFVVDGIPVSNNLDRTSGGGTLGSLGGAQTANRALDIDPETIESINILKGPAAAALYGSRAAAGAVIITTKSGRNANKKLEITATSGLAFQQVYGIQDFQNEYGQGLNGTNLTALPSAANPAFGDVNTGSTQSWGPRFDGPKTVPNGLILGDGSELPYRAYEDNIKDFFRTGRLLTTGVNIRGGTADQNFVLGINNTDQKGISEFNDLSRLNVNVGGNTLLLNKLRAGASVNFVSTDQLGSAVGNGASAFGSLVSIPRSYDLMGLPYRNPVTGANVFFAGTDNPRWNRENIQTTSKLTRFINVANLSYDITPWLNVLYRGGLDTYTDRRKNVSTPSGSRVPTGQIVDQVFYRSEFTGDFIATLKKQGILMEGLDATLLLGQQINSRRFQSITSQADNLLVSGFENSSVASVYSNGTGETTSLRRLLGYYGSLDLAYNNYLYLTLTGRIDESSTLPKKNNTFFYPSASVAFVFTDAFNVSSDIFSYGKIRAAAAEVGRDTDPYNLGTVYGVASFGNNVANLNFPFNGAGGFALGNQQGNPDLKPEFTRSYEGGVNLGFFKNRLSIEATYFYQTSRDQIIPLATPASTGYRTRIANAGRLDNKGIEGLVSFSPISSDNFTWNATLNYTRIRNEVVSLIEGVTRSAIAGNAFIGTTPSFVVGEPYGVIVGNKKATSPDGKYLINPTTGLFAPEVAGEIIADPNYDWQAGLNNSFSYKGLTFSFLVDTNQGGDVVSFTNNFYKSGGALEETGRDRELPRVIPGVIEETNADGSKSYRPNNIQISAQDYWRSFGLQSDLGVYDATVYRLREVTLGYSLPKPVLERLPFGEVNVSFSGRNLFYYAPNANFDPELNTQGAGNIRGLDLQGPPNSRTYGVNLRFTL</sequence>
<name>A0ACB5PLE5_9BACT</name>
<dbReference type="Proteomes" id="UP000605392">
    <property type="component" value="Unassembled WGS sequence"/>
</dbReference>
<protein>
    <submittedName>
        <fullName evidence="1">SusC/RagA family TonB-linked outer membrane protein</fullName>
    </submittedName>
</protein>
<organism evidence="1 2">
    <name type="scientific">Hymenobacter qilianensis</name>
    <dbReference type="NCBI Taxonomy" id="1385715"/>
    <lineage>
        <taxon>Bacteria</taxon>
        <taxon>Pseudomonadati</taxon>
        <taxon>Bacteroidota</taxon>
        <taxon>Cytophagia</taxon>
        <taxon>Cytophagales</taxon>
        <taxon>Hymenobacteraceae</taxon>
        <taxon>Hymenobacter</taxon>
    </lineage>
</organism>
<evidence type="ECO:0000313" key="2">
    <source>
        <dbReference type="Proteomes" id="UP000605392"/>
    </source>
</evidence>